<accession>A0A063Y4N5</accession>
<comment type="caution">
    <text evidence="1">The sequence shown here is derived from an EMBL/GenBank/DDBJ whole genome shotgun (WGS) entry which is preliminary data.</text>
</comment>
<dbReference type="Proteomes" id="UP000027318">
    <property type="component" value="Unassembled WGS sequence"/>
</dbReference>
<gene>
    <name evidence="1" type="ORF">ADINL_1231</name>
</gene>
<protein>
    <submittedName>
        <fullName evidence="1">Uncharacterized protein</fullName>
    </submittedName>
</protein>
<keyword evidence="2" id="KW-1185">Reference proteome</keyword>
<dbReference type="PATRIC" id="fig|267850.7.peg.1226"/>
<dbReference type="AlphaFoldDB" id="A0A063Y4N5"/>
<dbReference type="RefSeq" id="WP_036544916.1">
    <property type="nucleotide sequence ID" value="NZ_JMSZ01000016.1"/>
</dbReference>
<reference evidence="1 2" key="1">
    <citation type="journal article" date="2005" name="Int. J. Syst. Evol. Microbiol.">
        <title>Nitrincola lacisaponensis gen. nov., sp. nov., a novel alkaliphilic bacterium isolated from an alkaline, saline lake.</title>
        <authorList>
            <person name="Dimitriu P.A."/>
            <person name="Shukla S.K."/>
            <person name="Conradt J."/>
            <person name="Marquez M.C."/>
            <person name="Ventosa A."/>
            <person name="Maglia A."/>
            <person name="Peyton B.M."/>
            <person name="Pinkart H.C."/>
            <person name="Mormile M.R."/>
        </authorList>
    </citation>
    <scope>NUCLEOTIDE SEQUENCE [LARGE SCALE GENOMIC DNA]</scope>
    <source>
        <strain evidence="1 2">4CA</strain>
    </source>
</reference>
<organism evidence="1 2">
    <name type="scientific">Nitrincola lacisaponensis</name>
    <dbReference type="NCBI Taxonomy" id="267850"/>
    <lineage>
        <taxon>Bacteria</taxon>
        <taxon>Pseudomonadati</taxon>
        <taxon>Pseudomonadota</taxon>
        <taxon>Gammaproteobacteria</taxon>
        <taxon>Oceanospirillales</taxon>
        <taxon>Oceanospirillaceae</taxon>
        <taxon>Nitrincola</taxon>
    </lineage>
</organism>
<name>A0A063Y4N5_9GAMM</name>
<evidence type="ECO:0000313" key="2">
    <source>
        <dbReference type="Proteomes" id="UP000027318"/>
    </source>
</evidence>
<dbReference type="OrthoDB" id="5678073at2"/>
<evidence type="ECO:0000313" key="1">
    <source>
        <dbReference type="EMBL" id="KDE40639.1"/>
    </source>
</evidence>
<sequence>MDKAYKEAFSISYDDKEGDLSRHIMDAHTLGKAILSVCELLNNANKQIGKGSEITVSVTAPPKEGSLIVDFLLMASNAETLDILKMLGFAAAGAMTGGGLMEVVRQMGSRKVVNVEIDESTSTAKIVVLSEEGGAIETVECPKAVARLATDKKVRDALHNVIQAPISGVEGGVFKILKTDLSDETKSELLVEVKEEEAHYYSTVPAQNLVETESATESVTVHFTQVNFDGSSGWRAVIGNETDKDFAVEMADGAFLKKVQGNQQAFSKEDLFEVTLEEVKTSSVRRSSYKRVIKSVDRHFASKNRRLT</sequence>
<dbReference type="EMBL" id="JMSZ01000016">
    <property type="protein sequence ID" value="KDE40639.1"/>
    <property type="molecule type" value="Genomic_DNA"/>
</dbReference>
<proteinExistence type="predicted"/>